<protein>
    <submittedName>
        <fullName evidence="2">Nucleoside triphosphate pyrophosphohydrolase</fullName>
        <ecNumber evidence="2">3.6.1.9</ecNumber>
    </submittedName>
</protein>
<dbReference type="InterPro" id="IPR048015">
    <property type="entry name" value="NTP-PPase_MazG-like_N"/>
</dbReference>
<comment type="caution">
    <text evidence="2">The sequence shown here is derived from an EMBL/GenBank/DDBJ whole genome shotgun (WGS) entry which is preliminary data.</text>
</comment>
<dbReference type="GO" id="GO:0006203">
    <property type="term" value="P:dGTP catabolic process"/>
    <property type="evidence" value="ECO:0007669"/>
    <property type="project" value="TreeGrafter"/>
</dbReference>
<dbReference type="AlphaFoldDB" id="A0A8J6TEK9"/>
<dbReference type="PANTHER" id="PTHR30522:SF0">
    <property type="entry name" value="NUCLEOSIDE TRIPHOSPHATE PYROPHOSPHOHYDROLASE"/>
    <property type="match status" value="1"/>
</dbReference>
<dbReference type="FunFam" id="1.10.287.1080:FF:000001">
    <property type="entry name" value="Nucleoside triphosphate pyrophosphohydrolase"/>
    <property type="match status" value="1"/>
</dbReference>
<dbReference type="EMBL" id="JACNJZ010000040">
    <property type="protein sequence ID" value="MBC8316535.1"/>
    <property type="molecule type" value="Genomic_DNA"/>
</dbReference>
<dbReference type="GO" id="GO:0046061">
    <property type="term" value="P:dATP catabolic process"/>
    <property type="evidence" value="ECO:0007669"/>
    <property type="project" value="TreeGrafter"/>
</dbReference>
<dbReference type="NCBIfam" id="TIGR00444">
    <property type="entry name" value="mazG"/>
    <property type="match status" value="1"/>
</dbReference>
<dbReference type="InterPro" id="IPR011551">
    <property type="entry name" value="NTP_PyrPHydrolase_MazG"/>
</dbReference>
<evidence type="ECO:0000313" key="3">
    <source>
        <dbReference type="Proteomes" id="UP000614424"/>
    </source>
</evidence>
<sequence>MNNNNAPEKFKELLEIVSKLRSPDGCPWDKKQTPKSMKPYLLEESHELAEAIDNDNPEHVKEELGDLFFQLSLICQMYKENGIFSASDSLQVIIDKMIRRHPHVFEDTIFSSDEELKRNWLDIKAGEKKESAGSLDVPKSLPALLRAQRVIHRAAASGFQLHDNSTIMSGISQKINVLTTAVAEENSSEVSRLIGETLFMMVELGRLFEIYYEDTLHDNTTLFVNKYLAMEKLIQKETGKKVSETDSRTQEQYWKQFQENI</sequence>
<feature type="domain" description="NTP pyrophosphohydrolase MazG-like" evidence="1">
    <location>
        <begin position="32"/>
        <end position="105"/>
    </location>
</feature>
<dbReference type="GO" id="GO:0046047">
    <property type="term" value="P:TTP catabolic process"/>
    <property type="evidence" value="ECO:0007669"/>
    <property type="project" value="TreeGrafter"/>
</dbReference>
<dbReference type="GO" id="GO:0046081">
    <property type="term" value="P:dUTP catabolic process"/>
    <property type="evidence" value="ECO:0007669"/>
    <property type="project" value="TreeGrafter"/>
</dbReference>
<dbReference type="CDD" id="cd11528">
    <property type="entry name" value="NTP-PPase_MazG_Nterm"/>
    <property type="match status" value="1"/>
</dbReference>
<dbReference type="GO" id="GO:0046076">
    <property type="term" value="P:dTTP catabolic process"/>
    <property type="evidence" value="ECO:0007669"/>
    <property type="project" value="TreeGrafter"/>
</dbReference>
<reference evidence="2 3" key="1">
    <citation type="submission" date="2020-08" db="EMBL/GenBank/DDBJ databases">
        <title>Bridging the membrane lipid divide: bacteria of the FCB group superphylum have the potential to synthesize archaeal ether lipids.</title>
        <authorList>
            <person name="Villanueva L."/>
            <person name="Von Meijenfeldt F.A.B."/>
            <person name="Westbye A.B."/>
            <person name="Yadav S."/>
            <person name="Hopmans E.C."/>
            <person name="Dutilh B.E."/>
            <person name="Sinninghe Damste J.S."/>
        </authorList>
    </citation>
    <scope>NUCLEOTIDE SEQUENCE [LARGE SCALE GENOMIC DNA]</scope>
    <source>
        <strain evidence="2">NIOZ-UU47</strain>
    </source>
</reference>
<keyword evidence="2" id="KW-0378">Hydrolase</keyword>
<accession>A0A8J6TEK9</accession>
<dbReference type="NCBIfam" id="NF007113">
    <property type="entry name" value="PRK09562.1"/>
    <property type="match status" value="1"/>
</dbReference>
<dbReference type="SUPFAM" id="SSF101386">
    <property type="entry name" value="all-alpha NTP pyrophosphatases"/>
    <property type="match status" value="1"/>
</dbReference>
<dbReference type="InterPro" id="IPR004518">
    <property type="entry name" value="MazG-like_dom"/>
</dbReference>
<evidence type="ECO:0000313" key="2">
    <source>
        <dbReference type="EMBL" id="MBC8316535.1"/>
    </source>
</evidence>
<dbReference type="Proteomes" id="UP000614424">
    <property type="component" value="Unassembled WGS sequence"/>
</dbReference>
<dbReference type="EC" id="3.6.1.9" evidence="2"/>
<organism evidence="2 3">
    <name type="scientific">Candidatus Desulfobia pelagia</name>
    <dbReference type="NCBI Taxonomy" id="2841692"/>
    <lineage>
        <taxon>Bacteria</taxon>
        <taxon>Pseudomonadati</taxon>
        <taxon>Thermodesulfobacteriota</taxon>
        <taxon>Desulfobulbia</taxon>
        <taxon>Desulfobulbales</taxon>
        <taxon>Desulfobulbaceae</taxon>
        <taxon>Candidatus Desulfobia</taxon>
    </lineage>
</organism>
<dbReference type="PANTHER" id="PTHR30522">
    <property type="entry name" value="NUCLEOSIDE TRIPHOSPHATE PYROPHOSPHOHYDROLASE"/>
    <property type="match status" value="1"/>
</dbReference>
<dbReference type="Gene3D" id="1.10.287.1080">
    <property type="entry name" value="MazG-like"/>
    <property type="match status" value="2"/>
</dbReference>
<evidence type="ECO:0000259" key="1">
    <source>
        <dbReference type="Pfam" id="PF03819"/>
    </source>
</evidence>
<name>A0A8J6TEK9_9BACT</name>
<gene>
    <name evidence="2" type="primary">mazG</name>
    <name evidence="2" type="ORF">H8E41_01420</name>
</gene>
<dbReference type="GO" id="GO:0047429">
    <property type="term" value="F:nucleoside triphosphate diphosphatase activity"/>
    <property type="evidence" value="ECO:0007669"/>
    <property type="project" value="UniProtKB-EC"/>
</dbReference>
<dbReference type="GO" id="GO:0006950">
    <property type="term" value="P:response to stress"/>
    <property type="evidence" value="ECO:0007669"/>
    <property type="project" value="UniProtKB-ARBA"/>
</dbReference>
<dbReference type="GO" id="GO:0046052">
    <property type="term" value="P:UTP catabolic process"/>
    <property type="evidence" value="ECO:0007669"/>
    <property type="project" value="TreeGrafter"/>
</dbReference>
<dbReference type="Pfam" id="PF03819">
    <property type="entry name" value="MazG"/>
    <property type="match status" value="1"/>
</dbReference>
<proteinExistence type="predicted"/>